<keyword evidence="3" id="KW-1185">Reference proteome</keyword>
<dbReference type="Proteomes" id="UP001497516">
    <property type="component" value="Chromosome 6"/>
</dbReference>
<reference evidence="2 3" key="1">
    <citation type="submission" date="2024-04" db="EMBL/GenBank/DDBJ databases">
        <authorList>
            <person name="Fracassetti M."/>
        </authorList>
    </citation>
    <scope>NUCLEOTIDE SEQUENCE [LARGE SCALE GENOMIC DNA]</scope>
</reference>
<feature type="compositionally biased region" description="Basic residues" evidence="1">
    <location>
        <begin position="30"/>
        <end position="40"/>
    </location>
</feature>
<feature type="compositionally biased region" description="Basic and acidic residues" evidence="1">
    <location>
        <begin position="56"/>
        <end position="73"/>
    </location>
</feature>
<dbReference type="EMBL" id="OZ034819">
    <property type="protein sequence ID" value="CAL1397739.1"/>
    <property type="molecule type" value="Genomic_DNA"/>
</dbReference>
<dbReference type="AlphaFoldDB" id="A0AAV2FHG2"/>
<name>A0AAV2FHG2_9ROSI</name>
<accession>A0AAV2FHG2</accession>
<feature type="region of interest" description="Disordered" evidence="1">
    <location>
        <begin position="1"/>
        <end position="87"/>
    </location>
</feature>
<organism evidence="2 3">
    <name type="scientific">Linum trigynum</name>
    <dbReference type="NCBI Taxonomy" id="586398"/>
    <lineage>
        <taxon>Eukaryota</taxon>
        <taxon>Viridiplantae</taxon>
        <taxon>Streptophyta</taxon>
        <taxon>Embryophyta</taxon>
        <taxon>Tracheophyta</taxon>
        <taxon>Spermatophyta</taxon>
        <taxon>Magnoliopsida</taxon>
        <taxon>eudicotyledons</taxon>
        <taxon>Gunneridae</taxon>
        <taxon>Pentapetalae</taxon>
        <taxon>rosids</taxon>
        <taxon>fabids</taxon>
        <taxon>Malpighiales</taxon>
        <taxon>Linaceae</taxon>
        <taxon>Linum</taxon>
    </lineage>
</organism>
<proteinExistence type="predicted"/>
<evidence type="ECO:0000313" key="3">
    <source>
        <dbReference type="Proteomes" id="UP001497516"/>
    </source>
</evidence>
<evidence type="ECO:0000256" key="1">
    <source>
        <dbReference type="SAM" id="MobiDB-lite"/>
    </source>
</evidence>
<evidence type="ECO:0000313" key="2">
    <source>
        <dbReference type="EMBL" id="CAL1397739.1"/>
    </source>
</evidence>
<protein>
    <submittedName>
        <fullName evidence="2">Uncharacterized protein</fullName>
    </submittedName>
</protein>
<sequence>MRGAARTRGKKADCEAPRGRVGARAEMSRRKSPRRERRLPKQSGAPRRGAARTRGKKADCEAPRGRVFAEKDFGGGGKVNGGRKGRI</sequence>
<gene>
    <name evidence="2" type="ORF">LTRI10_LOCUS38012</name>
</gene>